<keyword evidence="7" id="KW-0965">Cell junction</keyword>
<comment type="similarity">
    <text evidence="12">Belongs to the pannexin family.</text>
</comment>
<dbReference type="PANTHER" id="PTHR11893:SF44">
    <property type="entry name" value="INNEXIN"/>
    <property type="match status" value="1"/>
</dbReference>
<dbReference type="PROSITE" id="PS51013">
    <property type="entry name" value="PANNEXIN"/>
    <property type="match status" value="1"/>
</dbReference>
<evidence type="ECO:0000256" key="6">
    <source>
        <dbReference type="ARBA" id="ARBA00022868"/>
    </source>
</evidence>
<dbReference type="PANTHER" id="PTHR11893">
    <property type="entry name" value="INNEXIN"/>
    <property type="match status" value="1"/>
</dbReference>
<name>A0A914C4W0_9BILA</name>
<gene>
    <name evidence="12" type="primary">inx</name>
</gene>
<evidence type="ECO:0000256" key="12">
    <source>
        <dbReference type="RuleBase" id="RU010713"/>
    </source>
</evidence>
<dbReference type="GO" id="GO:0005921">
    <property type="term" value="C:gap junction"/>
    <property type="evidence" value="ECO:0007669"/>
    <property type="project" value="UniProtKB-SubCell"/>
</dbReference>
<feature type="transmembrane region" description="Helical" evidence="12">
    <location>
        <begin position="131"/>
        <end position="156"/>
    </location>
</feature>
<evidence type="ECO:0000256" key="11">
    <source>
        <dbReference type="ARBA" id="ARBA00023303"/>
    </source>
</evidence>
<dbReference type="GO" id="GO:0005243">
    <property type="term" value="F:gap junction channel activity"/>
    <property type="evidence" value="ECO:0007669"/>
    <property type="project" value="TreeGrafter"/>
</dbReference>
<dbReference type="GO" id="GO:0005886">
    <property type="term" value="C:plasma membrane"/>
    <property type="evidence" value="ECO:0007669"/>
    <property type="project" value="UniProtKB-SubCell"/>
</dbReference>
<dbReference type="InterPro" id="IPR000990">
    <property type="entry name" value="Innexin"/>
</dbReference>
<sequence length="280" mass="33084">MLGGKPIECWLPAEYKDSWEDYTEIYCWARNTYWVSFHANIPVEEQNRENHMISYYQWTPFFLVICAFMFYFPCLIWRLFYDRSAWSESGNFPRVTYCDMDIRILGNVQKHTVQCVLVINIFTEKVFILLWIWYTVLALVSATSLFSWAYSSFPFIQRKRFILRRLELADIEFNRKNFKAELDKFVRDYVKMDGVFVLKMLTIHSGILVCTEVVDVMWDAFLAEIGKYPLSEDELKKAEIPGSDLLEVPRPPPRRKISVLVPLLCKSGISGYRKKFSAKS</sequence>
<organism evidence="13 14">
    <name type="scientific">Acrobeloides nanus</name>
    <dbReference type="NCBI Taxonomy" id="290746"/>
    <lineage>
        <taxon>Eukaryota</taxon>
        <taxon>Metazoa</taxon>
        <taxon>Ecdysozoa</taxon>
        <taxon>Nematoda</taxon>
        <taxon>Chromadorea</taxon>
        <taxon>Rhabditida</taxon>
        <taxon>Tylenchina</taxon>
        <taxon>Cephalobomorpha</taxon>
        <taxon>Cephaloboidea</taxon>
        <taxon>Cephalobidae</taxon>
        <taxon>Acrobeloides</taxon>
    </lineage>
</organism>
<keyword evidence="6" id="KW-0303">Gap junction</keyword>
<dbReference type="WBParaSite" id="ACRNAN_Path_297.g1118.t1">
    <property type="protein sequence ID" value="ACRNAN_Path_297.g1118.t1"/>
    <property type="gene ID" value="ACRNAN_Path_297.g1118"/>
</dbReference>
<keyword evidence="11 12" id="KW-0407">Ion channel</keyword>
<reference evidence="14" key="1">
    <citation type="submission" date="2022-11" db="UniProtKB">
        <authorList>
            <consortium name="WormBaseParasite"/>
        </authorList>
    </citation>
    <scope>IDENTIFICATION</scope>
</reference>
<keyword evidence="3 12" id="KW-0813">Transport</keyword>
<keyword evidence="9 12" id="KW-0406">Ion transport</keyword>
<keyword evidence="4" id="KW-1003">Cell membrane</keyword>
<accession>A0A914C4W0</accession>
<evidence type="ECO:0000256" key="1">
    <source>
        <dbReference type="ARBA" id="ARBA00004610"/>
    </source>
</evidence>
<dbReference type="AlphaFoldDB" id="A0A914C4W0"/>
<comment type="subcellular location">
    <subcellularLocation>
        <location evidence="1">Cell junction</location>
        <location evidence="1">Gap junction</location>
    </subcellularLocation>
    <subcellularLocation>
        <location evidence="2 12">Cell membrane</location>
        <topology evidence="2 12">Multi-pass membrane protein</topology>
    </subcellularLocation>
</comment>
<evidence type="ECO:0000256" key="4">
    <source>
        <dbReference type="ARBA" id="ARBA00022475"/>
    </source>
</evidence>
<protein>
    <recommendedName>
        <fullName evidence="12">Innexin</fullName>
    </recommendedName>
</protein>
<keyword evidence="10 12" id="KW-0472">Membrane</keyword>
<comment type="function">
    <text evidence="12">Structural component of the gap junctions.</text>
</comment>
<evidence type="ECO:0000256" key="8">
    <source>
        <dbReference type="ARBA" id="ARBA00022989"/>
    </source>
</evidence>
<dbReference type="Pfam" id="PF00876">
    <property type="entry name" value="Innexin"/>
    <property type="match status" value="2"/>
</dbReference>
<keyword evidence="8 12" id="KW-1133">Transmembrane helix</keyword>
<evidence type="ECO:0000256" key="9">
    <source>
        <dbReference type="ARBA" id="ARBA00023065"/>
    </source>
</evidence>
<dbReference type="GO" id="GO:0034220">
    <property type="term" value="P:monoatomic ion transmembrane transport"/>
    <property type="evidence" value="ECO:0007669"/>
    <property type="project" value="UniProtKB-KW"/>
</dbReference>
<evidence type="ECO:0000256" key="10">
    <source>
        <dbReference type="ARBA" id="ARBA00023136"/>
    </source>
</evidence>
<evidence type="ECO:0000256" key="3">
    <source>
        <dbReference type="ARBA" id="ARBA00022448"/>
    </source>
</evidence>
<dbReference type="Proteomes" id="UP000887540">
    <property type="component" value="Unplaced"/>
</dbReference>
<dbReference type="PRINTS" id="PR01262">
    <property type="entry name" value="INNEXIN"/>
</dbReference>
<keyword evidence="13" id="KW-1185">Reference proteome</keyword>
<feature type="transmembrane region" description="Helical" evidence="12">
    <location>
        <begin position="58"/>
        <end position="80"/>
    </location>
</feature>
<evidence type="ECO:0000313" key="13">
    <source>
        <dbReference type="Proteomes" id="UP000887540"/>
    </source>
</evidence>
<keyword evidence="5 12" id="KW-0812">Transmembrane</keyword>
<evidence type="ECO:0000256" key="7">
    <source>
        <dbReference type="ARBA" id="ARBA00022949"/>
    </source>
</evidence>
<proteinExistence type="inferred from homology"/>
<evidence type="ECO:0000256" key="5">
    <source>
        <dbReference type="ARBA" id="ARBA00022692"/>
    </source>
</evidence>
<comment type="caution">
    <text evidence="12">Lacks conserved residue(s) required for the propagation of feature annotation.</text>
</comment>
<evidence type="ECO:0000313" key="14">
    <source>
        <dbReference type="WBParaSite" id="ACRNAN_Path_297.g1118.t1"/>
    </source>
</evidence>
<evidence type="ECO:0000256" key="2">
    <source>
        <dbReference type="ARBA" id="ARBA00004651"/>
    </source>
</evidence>